<comment type="caution">
    <text evidence="2">The sequence shown here is derived from an EMBL/GenBank/DDBJ whole genome shotgun (WGS) entry which is preliminary data.</text>
</comment>
<keyword evidence="1" id="KW-0472">Membrane</keyword>
<sequence>MIGSHKWNVSSGTLAFILTFLLSSTANPWETSLFRGGIYFITFFFIAYLFRLIGYFIVKKPKKSEIERADQVGEQEKRIQ</sequence>
<feature type="transmembrane region" description="Helical" evidence="1">
    <location>
        <begin position="38"/>
        <end position="58"/>
    </location>
</feature>
<evidence type="ECO:0000313" key="2">
    <source>
        <dbReference type="EMBL" id="MFC7320469.1"/>
    </source>
</evidence>
<dbReference type="RefSeq" id="WP_289214131.1">
    <property type="nucleotide sequence ID" value="NZ_JAPVRC010000001.1"/>
</dbReference>
<organism evidence="2 3">
    <name type="scientific">Halobacillus campisalis</name>
    <dbReference type="NCBI Taxonomy" id="435909"/>
    <lineage>
        <taxon>Bacteria</taxon>
        <taxon>Bacillati</taxon>
        <taxon>Bacillota</taxon>
        <taxon>Bacilli</taxon>
        <taxon>Bacillales</taxon>
        <taxon>Bacillaceae</taxon>
        <taxon>Halobacillus</taxon>
    </lineage>
</organism>
<keyword evidence="3" id="KW-1185">Reference proteome</keyword>
<accession>A0ABW2K173</accession>
<keyword evidence="1" id="KW-1133">Transmembrane helix</keyword>
<evidence type="ECO:0000313" key="3">
    <source>
        <dbReference type="Proteomes" id="UP001596494"/>
    </source>
</evidence>
<gene>
    <name evidence="2" type="ORF">ACFQMN_06215</name>
</gene>
<evidence type="ECO:0000256" key="1">
    <source>
        <dbReference type="SAM" id="Phobius"/>
    </source>
</evidence>
<keyword evidence="1" id="KW-0812">Transmembrane</keyword>
<dbReference type="Proteomes" id="UP001596494">
    <property type="component" value="Unassembled WGS sequence"/>
</dbReference>
<reference evidence="3" key="1">
    <citation type="journal article" date="2019" name="Int. J. Syst. Evol. Microbiol.">
        <title>The Global Catalogue of Microorganisms (GCM) 10K type strain sequencing project: providing services to taxonomists for standard genome sequencing and annotation.</title>
        <authorList>
            <consortium name="The Broad Institute Genomics Platform"/>
            <consortium name="The Broad Institute Genome Sequencing Center for Infectious Disease"/>
            <person name="Wu L."/>
            <person name="Ma J."/>
        </authorList>
    </citation>
    <scope>NUCLEOTIDE SEQUENCE [LARGE SCALE GENOMIC DNA]</scope>
    <source>
        <strain evidence="3">CCUG 73951</strain>
    </source>
</reference>
<dbReference type="EMBL" id="JBHTBY010000006">
    <property type="protein sequence ID" value="MFC7320469.1"/>
    <property type="molecule type" value="Genomic_DNA"/>
</dbReference>
<proteinExistence type="predicted"/>
<name>A0ABW2K173_9BACI</name>
<protein>
    <submittedName>
        <fullName evidence="2">Uncharacterized protein</fullName>
    </submittedName>
</protein>